<keyword evidence="2" id="KW-0378">Hydrolase</keyword>
<dbReference type="Proteomes" id="UP001595420">
    <property type="component" value="Unassembled WGS sequence"/>
</dbReference>
<dbReference type="InterPro" id="IPR006311">
    <property type="entry name" value="TAT_signal"/>
</dbReference>
<proteinExistence type="predicted"/>
<reference evidence="6" key="1">
    <citation type="journal article" date="2019" name="Int. J. Syst. Evol. Microbiol.">
        <title>The Global Catalogue of Microorganisms (GCM) 10K type strain sequencing project: providing services to taxonomists for standard genome sequencing and annotation.</title>
        <authorList>
            <consortium name="The Broad Institute Genomics Platform"/>
            <consortium name="The Broad Institute Genome Sequencing Center for Infectious Disease"/>
            <person name="Wu L."/>
            <person name="Ma J."/>
        </authorList>
    </citation>
    <scope>NUCLEOTIDE SEQUENCE [LARGE SCALE GENOMIC DNA]</scope>
    <source>
        <strain evidence="6">CGMCC 1.16855</strain>
    </source>
</reference>
<dbReference type="CDD" id="cd07385">
    <property type="entry name" value="MPP_YkuE_C"/>
    <property type="match status" value="1"/>
</dbReference>
<keyword evidence="1" id="KW-0479">Metal-binding</keyword>
<organism evidence="5 6">
    <name type="scientific">Falsiroseomonas tokyonensis</name>
    <dbReference type="NCBI Taxonomy" id="430521"/>
    <lineage>
        <taxon>Bacteria</taxon>
        <taxon>Pseudomonadati</taxon>
        <taxon>Pseudomonadota</taxon>
        <taxon>Alphaproteobacteria</taxon>
        <taxon>Acetobacterales</taxon>
        <taxon>Roseomonadaceae</taxon>
        <taxon>Falsiroseomonas</taxon>
    </lineage>
</organism>
<evidence type="ECO:0000313" key="6">
    <source>
        <dbReference type="Proteomes" id="UP001595420"/>
    </source>
</evidence>
<comment type="caution">
    <text evidence="5">The sequence shown here is derived from an EMBL/GenBank/DDBJ whole genome shotgun (WGS) entry which is preliminary data.</text>
</comment>
<keyword evidence="3" id="KW-0472">Membrane</keyword>
<accession>A0ABV7BSE1</accession>
<evidence type="ECO:0000313" key="5">
    <source>
        <dbReference type="EMBL" id="MFC2999649.1"/>
    </source>
</evidence>
<dbReference type="Pfam" id="PF00149">
    <property type="entry name" value="Metallophos"/>
    <property type="match status" value="1"/>
</dbReference>
<dbReference type="PANTHER" id="PTHR31302">
    <property type="entry name" value="TRANSMEMBRANE PROTEIN WITH METALLOPHOSPHOESTERASE DOMAIN-RELATED"/>
    <property type="match status" value="1"/>
</dbReference>
<dbReference type="EMBL" id="JBHRSB010000002">
    <property type="protein sequence ID" value="MFC2999649.1"/>
    <property type="molecule type" value="Genomic_DNA"/>
</dbReference>
<evidence type="ECO:0000256" key="2">
    <source>
        <dbReference type="ARBA" id="ARBA00022801"/>
    </source>
</evidence>
<keyword evidence="6" id="KW-1185">Reference proteome</keyword>
<keyword evidence="3" id="KW-1133">Transmembrane helix</keyword>
<protein>
    <submittedName>
        <fullName evidence="5">Metallophosphoesterase</fullName>
    </submittedName>
</protein>
<gene>
    <name evidence="5" type="ORF">ACFOD3_07085</name>
</gene>
<dbReference type="PANTHER" id="PTHR31302:SF31">
    <property type="entry name" value="PHOSPHODIESTERASE YAEI"/>
    <property type="match status" value="1"/>
</dbReference>
<sequence length="302" mass="32341">MSTRRALLTMMGGMGLAGAVGGLYGFWIEPAYRLGVAEYRLNPPLWPRDRPITIAALADIHACEPQMPLDRVAEIVAATNALQPDLVVLLGDYVGGGTLVRHPIPVAETAAVLRGLRAPHGVHAVLGNRDWWDDPQVQRFRRGVPRTARVLAEAGISVLHNAAVKTGFRGRGFWVAGSGSLWAFRETDDGRFLGANHLGRTLGGVQDRDPVILLCHEPDVFPDVPADRVALTLCGHTHGGQVRVAGFSPYVPSAFGNRYAYGHVQEAGKHLVVSGGLGTSILPVRIGVPPEITLVRLGYAAT</sequence>
<evidence type="ECO:0000259" key="4">
    <source>
        <dbReference type="Pfam" id="PF00149"/>
    </source>
</evidence>
<keyword evidence="3" id="KW-0812">Transmembrane</keyword>
<evidence type="ECO:0000256" key="1">
    <source>
        <dbReference type="ARBA" id="ARBA00022723"/>
    </source>
</evidence>
<name>A0ABV7BSE1_9PROT</name>
<feature type="domain" description="Calcineurin-like phosphoesterase" evidence="4">
    <location>
        <begin position="53"/>
        <end position="239"/>
    </location>
</feature>
<dbReference type="InterPro" id="IPR004843">
    <property type="entry name" value="Calcineurin-like_PHP"/>
</dbReference>
<dbReference type="RefSeq" id="WP_216835744.1">
    <property type="nucleotide sequence ID" value="NZ_JAFNJS010000002.1"/>
</dbReference>
<feature type="transmembrane region" description="Helical" evidence="3">
    <location>
        <begin position="7"/>
        <end position="27"/>
    </location>
</feature>
<dbReference type="InterPro" id="IPR051158">
    <property type="entry name" value="Metallophosphoesterase_sf"/>
</dbReference>
<dbReference type="PROSITE" id="PS51318">
    <property type="entry name" value="TAT"/>
    <property type="match status" value="1"/>
</dbReference>
<evidence type="ECO:0000256" key="3">
    <source>
        <dbReference type="SAM" id="Phobius"/>
    </source>
</evidence>